<accession>A0A2K3N777</accession>
<evidence type="ECO:0000313" key="2">
    <source>
        <dbReference type="Proteomes" id="UP000236291"/>
    </source>
</evidence>
<protein>
    <submittedName>
        <fullName evidence="1">Aspartyl-tRNA synthetase</fullName>
    </submittedName>
</protein>
<dbReference type="STRING" id="57577.A0A2K3N777"/>
<dbReference type="PANTHER" id="PTHR11439:SF483">
    <property type="entry name" value="PEPTIDE SYNTHASE GLIP-LIKE, PUTATIVE (AFU_ORTHOLOGUE AFUA_3G12920)-RELATED"/>
    <property type="match status" value="1"/>
</dbReference>
<gene>
    <name evidence="1" type="ORF">L195_g022140</name>
</gene>
<dbReference type="GO" id="GO:0004812">
    <property type="term" value="F:aminoacyl-tRNA ligase activity"/>
    <property type="evidence" value="ECO:0007669"/>
    <property type="project" value="UniProtKB-KW"/>
</dbReference>
<sequence length="339" mass="37741">MGGGLVASGKDCYWFLVAQGDLELKHLDVKTTFLHCDLDEEIYMYQSEGYKVESKKSQLHVADYIYLLLYVDDMLIASKRKVEIDRLNTQLGKEFETKHLGVAKKILVVTPLAPHFKLSSKQYATTAKNNTYMVCVPYASVVGSLMYAMVCIRPNISQAISVVGRFMANPAKSKGMLGSSEMDFNIDDDQLLAEYMAITKGTKEALWLRGLLDDLGIKQEYVDLSCESQSAIHLAKNQVHHARTKHIDISLERLLSRIKNIVRYFMDRLSRTKNASRKLSLAHGSQSRWSGAERSSAGTGWSGAAKLLGAISAGSQWTGAEWVTGCHPGLGLRFCFHGF</sequence>
<dbReference type="CDD" id="cd09272">
    <property type="entry name" value="RNase_HI_RT_Ty1"/>
    <property type="match status" value="1"/>
</dbReference>
<name>A0A2K3N777_TRIPR</name>
<reference evidence="1 2" key="2">
    <citation type="journal article" date="2017" name="Front. Plant Sci.">
        <title>Gene Classification and Mining of Molecular Markers Useful in Red Clover (Trifolium pratense) Breeding.</title>
        <authorList>
            <person name="Istvanek J."/>
            <person name="Dluhosova J."/>
            <person name="Dluhos P."/>
            <person name="Patkova L."/>
            <person name="Nedelnik J."/>
            <person name="Repkova J."/>
        </authorList>
    </citation>
    <scope>NUCLEOTIDE SEQUENCE [LARGE SCALE GENOMIC DNA]</scope>
    <source>
        <strain evidence="2">cv. Tatra</strain>
        <tissue evidence="1">Young leaves</tissue>
    </source>
</reference>
<dbReference type="Proteomes" id="UP000236291">
    <property type="component" value="Unassembled WGS sequence"/>
</dbReference>
<dbReference type="PANTHER" id="PTHR11439">
    <property type="entry name" value="GAG-POL-RELATED RETROTRANSPOSON"/>
    <property type="match status" value="1"/>
</dbReference>
<dbReference type="AlphaFoldDB" id="A0A2K3N777"/>
<keyword evidence="1" id="KW-0436">Ligase</keyword>
<organism evidence="1 2">
    <name type="scientific">Trifolium pratense</name>
    <name type="common">Red clover</name>
    <dbReference type="NCBI Taxonomy" id="57577"/>
    <lineage>
        <taxon>Eukaryota</taxon>
        <taxon>Viridiplantae</taxon>
        <taxon>Streptophyta</taxon>
        <taxon>Embryophyta</taxon>
        <taxon>Tracheophyta</taxon>
        <taxon>Spermatophyta</taxon>
        <taxon>Magnoliopsida</taxon>
        <taxon>eudicotyledons</taxon>
        <taxon>Gunneridae</taxon>
        <taxon>Pentapetalae</taxon>
        <taxon>rosids</taxon>
        <taxon>fabids</taxon>
        <taxon>Fabales</taxon>
        <taxon>Fabaceae</taxon>
        <taxon>Papilionoideae</taxon>
        <taxon>50 kb inversion clade</taxon>
        <taxon>NPAAA clade</taxon>
        <taxon>Hologalegina</taxon>
        <taxon>IRL clade</taxon>
        <taxon>Trifolieae</taxon>
        <taxon>Trifolium</taxon>
    </lineage>
</organism>
<evidence type="ECO:0000313" key="1">
    <source>
        <dbReference type="EMBL" id="PNX98882.1"/>
    </source>
</evidence>
<proteinExistence type="predicted"/>
<dbReference type="EMBL" id="ASHM01017151">
    <property type="protein sequence ID" value="PNX98882.1"/>
    <property type="molecule type" value="Genomic_DNA"/>
</dbReference>
<keyword evidence="1" id="KW-0030">Aminoacyl-tRNA synthetase</keyword>
<reference evidence="1 2" key="1">
    <citation type="journal article" date="2014" name="Am. J. Bot.">
        <title>Genome assembly and annotation for red clover (Trifolium pratense; Fabaceae).</title>
        <authorList>
            <person name="Istvanek J."/>
            <person name="Jaros M."/>
            <person name="Krenek A."/>
            <person name="Repkova J."/>
        </authorList>
    </citation>
    <scope>NUCLEOTIDE SEQUENCE [LARGE SCALE GENOMIC DNA]</scope>
    <source>
        <strain evidence="2">cv. Tatra</strain>
        <tissue evidence="1">Young leaves</tissue>
    </source>
</reference>
<comment type="caution">
    <text evidence="1">The sequence shown here is derived from an EMBL/GenBank/DDBJ whole genome shotgun (WGS) entry which is preliminary data.</text>
</comment>